<dbReference type="Proteomes" id="UP000471026">
    <property type="component" value="Unassembled WGS sequence"/>
</dbReference>
<sequence length="129" mass="14156">MTFPDADSADEVSYNPRVGIDPEIAEWGASVFWKSIRFSERVKMLMVFVNAEIDIYDYDCTGAPAARSTVTSTFADESDRRREAGLFPAMAAPEPEPPSWTSASSPRTSSVDRFMGRDLPAHGNGTARS</sequence>
<dbReference type="RefSeq" id="WP_162230285.1">
    <property type="nucleotide sequence ID" value="NZ_WMHZ01000022.1"/>
</dbReference>
<organism evidence="2 3">
    <name type="scientific">Kocuria marina subsp. indica</name>
    <dbReference type="NCBI Taxonomy" id="1049583"/>
    <lineage>
        <taxon>Bacteria</taxon>
        <taxon>Bacillati</taxon>
        <taxon>Actinomycetota</taxon>
        <taxon>Actinomycetes</taxon>
        <taxon>Micrococcales</taxon>
        <taxon>Micrococcaceae</taxon>
        <taxon>Kocuria</taxon>
    </lineage>
</organism>
<comment type="caution">
    <text evidence="2">The sequence shown here is derived from an EMBL/GenBank/DDBJ whole genome shotgun (WGS) entry which is preliminary data.</text>
</comment>
<protein>
    <submittedName>
        <fullName evidence="2">Uncharacterized protein</fullName>
    </submittedName>
</protein>
<dbReference type="AlphaFoldDB" id="A0A6N9R372"/>
<evidence type="ECO:0000313" key="3">
    <source>
        <dbReference type="Proteomes" id="UP000471026"/>
    </source>
</evidence>
<gene>
    <name evidence="2" type="ORF">GKZ75_12355</name>
</gene>
<proteinExistence type="predicted"/>
<feature type="region of interest" description="Disordered" evidence="1">
    <location>
        <begin position="87"/>
        <end position="129"/>
    </location>
</feature>
<accession>A0A6N9R372</accession>
<reference evidence="2 3" key="1">
    <citation type="submission" date="2019-11" db="EMBL/GenBank/DDBJ databases">
        <title>Draft genome sequence of Kocuria indica DP-K7, a methyl red degrading Actinobacterium.</title>
        <authorList>
            <person name="Kumaran S."/>
            <person name="Tischler D."/>
            <person name="Ngo A.C.R."/>
            <person name="Schultes F."/>
        </authorList>
    </citation>
    <scope>NUCLEOTIDE SEQUENCE [LARGE SCALE GENOMIC DNA]</scope>
    <source>
        <strain evidence="2 3">DP-K7</strain>
    </source>
</reference>
<name>A0A6N9R372_9MICC</name>
<dbReference type="EMBL" id="WMHZ01000022">
    <property type="protein sequence ID" value="NDO78990.1"/>
    <property type="molecule type" value="Genomic_DNA"/>
</dbReference>
<evidence type="ECO:0000256" key="1">
    <source>
        <dbReference type="SAM" id="MobiDB-lite"/>
    </source>
</evidence>
<feature type="compositionally biased region" description="Low complexity" evidence="1">
    <location>
        <begin position="88"/>
        <end position="109"/>
    </location>
</feature>
<evidence type="ECO:0000313" key="2">
    <source>
        <dbReference type="EMBL" id="NDO78990.1"/>
    </source>
</evidence>